<reference evidence="2 3" key="1">
    <citation type="submission" date="2019-01" db="EMBL/GenBank/DDBJ databases">
        <title>Sequencing of cultivated peanut Arachis hypogaea provides insights into genome evolution and oil improvement.</title>
        <authorList>
            <person name="Chen X."/>
        </authorList>
    </citation>
    <scope>NUCLEOTIDE SEQUENCE [LARGE SCALE GENOMIC DNA]</scope>
    <source>
        <strain evidence="3">cv. Fuhuasheng</strain>
        <tissue evidence="2">Leaves</tissue>
    </source>
</reference>
<sequence>METESVVGITEGNKKGDSREEESEDEEDEEDVKIQKMPNGLMNLIIGERTKRELRKVWWDSLVVKLLGRKISLLALRRRLEIMWGKSGSLDVIDLGNDFFLIGNIVGRTLKVDYTTVEVSRGKFARLCVEVNLQKLLVS</sequence>
<dbReference type="PANTHER" id="PTHR31286:SF99">
    <property type="entry name" value="DUF4283 DOMAIN-CONTAINING PROTEIN"/>
    <property type="match status" value="1"/>
</dbReference>
<evidence type="ECO:0000313" key="2">
    <source>
        <dbReference type="EMBL" id="RYR46194.1"/>
    </source>
</evidence>
<dbReference type="EMBL" id="SDMP01000007">
    <property type="protein sequence ID" value="RYR46194.1"/>
    <property type="molecule type" value="Genomic_DNA"/>
</dbReference>
<feature type="compositionally biased region" description="Acidic residues" evidence="1">
    <location>
        <begin position="19"/>
        <end position="31"/>
    </location>
</feature>
<keyword evidence="3" id="KW-1185">Reference proteome</keyword>
<dbReference type="InterPro" id="IPR040256">
    <property type="entry name" value="At4g02000-like"/>
</dbReference>
<comment type="caution">
    <text evidence="2">The sequence shown here is derived from an EMBL/GenBank/DDBJ whole genome shotgun (WGS) entry which is preliminary data.</text>
</comment>
<protein>
    <recommendedName>
        <fullName evidence="4">DUF4283 domain-containing protein</fullName>
    </recommendedName>
</protein>
<name>A0A445C5J8_ARAHY</name>
<gene>
    <name evidence="2" type="ORF">Ahy_A07g031954</name>
</gene>
<proteinExistence type="predicted"/>
<evidence type="ECO:0008006" key="4">
    <source>
        <dbReference type="Google" id="ProtNLM"/>
    </source>
</evidence>
<evidence type="ECO:0000313" key="3">
    <source>
        <dbReference type="Proteomes" id="UP000289738"/>
    </source>
</evidence>
<feature type="region of interest" description="Disordered" evidence="1">
    <location>
        <begin position="1"/>
        <end position="33"/>
    </location>
</feature>
<organism evidence="2 3">
    <name type="scientific">Arachis hypogaea</name>
    <name type="common">Peanut</name>
    <dbReference type="NCBI Taxonomy" id="3818"/>
    <lineage>
        <taxon>Eukaryota</taxon>
        <taxon>Viridiplantae</taxon>
        <taxon>Streptophyta</taxon>
        <taxon>Embryophyta</taxon>
        <taxon>Tracheophyta</taxon>
        <taxon>Spermatophyta</taxon>
        <taxon>Magnoliopsida</taxon>
        <taxon>eudicotyledons</taxon>
        <taxon>Gunneridae</taxon>
        <taxon>Pentapetalae</taxon>
        <taxon>rosids</taxon>
        <taxon>fabids</taxon>
        <taxon>Fabales</taxon>
        <taxon>Fabaceae</taxon>
        <taxon>Papilionoideae</taxon>
        <taxon>50 kb inversion clade</taxon>
        <taxon>dalbergioids sensu lato</taxon>
        <taxon>Dalbergieae</taxon>
        <taxon>Pterocarpus clade</taxon>
        <taxon>Arachis</taxon>
    </lineage>
</organism>
<dbReference type="Proteomes" id="UP000289738">
    <property type="component" value="Chromosome A07"/>
</dbReference>
<accession>A0A445C5J8</accession>
<dbReference type="STRING" id="3818.A0A445C5J8"/>
<dbReference type="PANTHER" id="PTHR31286">
    <property type="entry name" value="GLYCINE-RICH CELL WALL STRUCTURAL PROTEIN 1.8-LIKE"/>
    <property type="match status" value="1"/>
</dbReference>
<dbReference type="AlphaFoldDB" id="A0A445C5J8"/>
<evidence type="ECO:0000256" key="1">
    <source>
        <dbReference type="SAM" id="MobiDB-lite"/>
    </source>
</evidence>